<keyword evidence="1" id="KW-0547">Nucleotide-binding</keyword>
<dbReference type="Pfam" id="PF23445">
    <property type="entry name" value="WHD_SNRNP200"/>
    <property type="match status" value="1"/>
</dbReference>
<dbReference type="PANTHER" id="PTHR47961:SF13">
    <property type="entry name" value="ACTIVATING SIGNAL COINTEGRATOR 1 COMPLEX SUBUNIT 3"/>
    <property type="match status" value="1"/>
</dbReference>
<evidence type="ECO:0000256" key="2">
    <source>
        <dbReference type="ARBA" id="ARBA00022801"/>
    </source>
</evidence>
<dbReference type="EMBL" id="CAXITT010001561">
    <property type="protein sequence ID" value="CAL1548680.1"/>
    <property type="molecule type" value="Genomic_DNA"/>
</dbReference>
<dbReference type="InterPro" id="IPR036388">
    <property type="entry name" value="WH-like_DNA-bd_sf"/>
</dbReference>
<keyword evidence="2" id="KW-0378">Hydrolase</keyword>
<feature type="domain" description="MER3 helicase-like winged helix" evidence="5">
    <location>
        <begin position="1"/>
        <end position="58"/>
    </location>
</feature>
<feature type="non-terminal residue" evidence="6">
    <location>
        <position position="85"/>
    </location>
</feature>
<dbReference type="InterPro" id="IPR050474">
    <property type="entry name" value="Hel308_SKI2-like"/>
</dbReference>
<dbReference type="GO" id="GO:0005524">
    <property type="term" value="F:ATP binding"/>
    <property type="evidence" value="ECO:0007669"/>
    <property type="project" value="UniProtKB-KW"/>
</dbReference>
<reference evidence="6 7" key="1">
    <citation type="submission" date="2024-04" db="EMBL/GenBank/DDBJ databases">
        <authorList>
            <consortium name="Genoscope - CEA"/>
            <person name="William W."/>
        </authorList>
    </citation>
    <scope>NUCLEOTIDE SEQUENCE [LARGE SCALE GENOMIC DNA]</scope>
</reference>
<gene>
    <name evidence="6" type="ORF">GSLYS_00021997001</name>
</gene>
<dbReference type="PANTHER" id="PTHR47961">
    <property type="entry name" value="DNA POLYMERASE THETA, PUTATIVE (AFU_ORTHOLOGUE AFUA_1G05260)-RELATED"/>
    <property type="match status" value="1"/>
</dbReference>
<evidence type="ECO:0000259" key="5">
    <source>
        <dbReference type="Pfam" id="PF23445"/>
    </source>
</evidence>
<organism evidence="6 7">
    <name type="scientific">Lymnaea stagnalis</name>
    <name type="common">Great pond snail</name>
    <name type="synonym">Helix stagnalis</name>
    <dbReference type="NCBI Taxonomy" id="6523"/>
    <lineage>
        <taxon>Eukaryota</taxon>
        <taxon>Metazoa</taxon>
        <taxon>Spiralia</taxon>
        <taxon>Lophotrochozoa</taxon>
        <taxon>Mollusca</taxon>
        <taxon>Gastropoda</taxon>
        <taxon>Heterobranchia</taxon>
        <taxon>Euthyneura</taxon>
        <taxon>Panpulmonata</taxon>
        <taxon>Hygrophila</taxon>
        <taxon>Lymnaeoidea</taxon>
        <taxon>Lymnaeidae</taxon>
        <taxon>Lymnaea</taxon>
    </lineage>
</organism>
<evidence type="ECO:0000256" key="4">
    <source>
        <dbReference type="ARBA" id="ARBA00022840"/>
    </source>
</evidence>
<accession>A0AAV2IQH0</accession>
<dbReference type="Gene3D" id="1.10.10.10">
    <property type="entry name" value="Winged helix-like DNA-binding domain superfamily/Winged helix DNA-binding domain"/>
    <property type="match status" value="1"/>
</dbReference>
<dbReference type="GO" id="GO:0016787">
    <property type="term" value="F:hydrolase activity"/>
    <property type="evidence" value="ECO:0007669"/>
    <property type="project" value="UniProtKB-KW"/>
</dbReference>
<dbReference type="AlphaFoldDB" id="A0AAV2IQH0"/>
<proteinExistence type="predicted"/>
<evidence type="ECO:0000313" key="7">
    <source>
        <dbReference type="Proteomes" id="UP001497497"/>
    </source>
</evidence>
<keyword evidence="7" id="KW-1185">Reference proteome</keyword>
<sequence>ISLGTVTNVDEAVRWMSYTYLFVRMRKNPLVYGIPYNYSEDDPYLESYRKSLVIDAARRLDKAMMIRFEERTQYMASTHLGRTAS</sequence>
<keyword evidence="3" id="KW-0347">Helicase</keyword>
<dbReference type="InterPro" id="IPR057842">
    <property type="entry name" value="WH_MER3"/>
</dbReference>
<evidence type="ECO:0000256" key="1">
    <source>
        <dbReference type="ARBA" id="ARBA00022741"/>
    </source>
</evidence>
<name>A0AAV2IQH0_LYMST</name>
<evidence type="ECO:0000256" key="3">
    <source>
        <dbReference type="ARBA" id="ARBA00022806"/>
    </source>
</evidence>
<comment type="caution">
    <text evidence="6">The sequence shown here is derived from an EMBL/GenBank/DDBJ whole genome shotgun (WGS) entry which is preliminary data.</text>
</comment>
<feature type="non-terminal residue" evidence="6">
    <location>
        <position position="1"/>
    </location>
</feature>
<keyword evidence="4" id="KW-0067">ATP-binding</keyword>
<dbReference type="GO" id="GO:0004386">
    <property type="term" value="F:helicase activity"/>
    <property type="evidence" value="ECO:0007669"/>
    <property type="project" value="UniProtKB-KW"/>
</dbReference>
<dbReference type="Proteomes" id="UP001497497">
    <property type="component" value="Unassembled WGS sequence"/>
</dbReference>
<evidence type="ECO:0000313" key="6">
    <source>
        <dbReference type="EMBL" id="CAL1548680.1"/>
    </source>
</evidence>
<protein>
    <recommendedName>
        <fullName evidence="5">MER3 helicase-like winged helix domain-containing protein</fullName>
    </recommendedName>
</protein>
<dbReference type="FunFam" id="1.10.10.10:FF:000024">
    <property type="entry name" value="U5 small nuclear ribonucleoprotein helicase"/>
    <property type="match status" value="1"/>
</dbReference>